<dbReference type="SMART" id="SM00260">
    <property type="entry name" value="CheW"/>
    <property type="match status" value="3"/>
</dbReference>
<dbReference type="Pfam" id="PF01584">
    <property type="entry name" value="CheW"/>
    <property type="match status" value="3"/>
</dbReference>
<dbReference type="AlphaFoldDB" id="A0A1H7KHX5"/>
<sequence>MTNETVASSPPGGGDPQSPDPEHESNVRQFVIFICGNEVFGVDMAPVQEIIRVPDVVRVPLGPTTLEGLANLRGKVLPIINLRRLFGFDEQNSDDSSRALVIDLGQPLGFVVDRVSSVVAVEPEQIEDITDLSTTVNTEMLAGLLKDVGGFPMVMVMDFQHLISAEFAEIARMARSTAARALTQENYSNEDDSEDALDELQLVSFEVAEQEYAIPIEHTQEIVQFPEHVVKVPRSEAHVLGVMTLRNRLLPLVSLRCLFELPARIPDEHSRIVVVRLGTVTVGLVMDSVNEVLRVPLAAVEAMPAMLASSGDMGEISRICRLGQDGRRLVSIIAIEHLFRHSSIQEAISTVKDMQEDDPSAHDGQEEQDDDEEQVVVFRLDKEEFGVPISSVQEIVRIPDELTRVPKAPAFVEGVINLRGSVLPVIDQRQRLGLPPKERNDRQRIMVFLLDGMRTGFIVDSVAEVLKIPRAAIEPAPQLSVEQARLIARVANLEQHKRLIQLINPSHLIAREQREALATLSDQENGEKP</sequence>
<dbReference type="GO" id="GO:0007165">
    <property type="term" value="P:signal transduction"/>
    <property type="evidence" value="ECO:0007669"/>
    <property type="project" value="InterPro"/>
</dbReference>
<evidence type="ECO:0000256" key="4">
    <source>
        <dbReference type="SAM" id="MobiDB-lite"/>
    </source>
</evidence>
<dbReference type="PANTHER" id="PTHR22617:SF45">
    <property type="entry name" value="CHEMOTAXIS PROTEIN CHEW"/>
    <property type="match status" value="1"/>
</dbReference>
<evidence type="ECO:0000313" key="6">
    <source>
        <dbReference type="EMBL" id="SEK86493.1"/>
    </source>
</evidence>
<dbReference type="RefSeq" id="WP_090252591.1">
    <property type="nucleotide sequence ID" value="NZ_FOAA01000006.1"/>
</dbReference>
<feature type="domain" description="CheW-like" evidence="5">
    <location>
        <begin position="27"/>
        <end position="168"/>
    </location>
</feature>
<dbReference type="STRING" id="1396821.SAMN05444515_10612"/>
<dbReference type="SUPFAM" id="SSF50341">
    <property type="entry name" value="CheW-like"/>
    <property type="match status" value="3"/>
</dbReference>
<dbReference type="InterPro" id="IPR039315">
    <property type="entry name" value="CheW"/>
</dbReference>
<dbReference type="InterPro" id="IPR036061">
    <property type="entry name" value="CheW-like_dom_sf"/>
</dbReference>
<proteinExistence type="predicted"/>
<dbReference type="PANTHER" id="PTHR22617">
    <property type="entry name" value="CHEMOTAXIS SENSOR HISTIDINE KINASE-RELATED"/>
    <property type="match status" value="1"/>
</dbReference>
<dbReference type="PROSITE" id="PS50851">
    <property type="entry name" value="CHEW"/>
    <property type="match status" value="3"/>
</dbReference>
<keyword evidence="7" id="KW-1185">Reference proteome</keyword>
<keyword evidence="3" id="KW-0963">Cytoplasm</keyword>
<dbReference type="GO" id="GO:0005829">
    <property type="term" value="C:cytosol"/>
    <property type="evidence" value="ECO:0007669"/>
    <property type="project" value="TreeGrafter"/>
</dbReference>
<evidence type="ECO:0000256" key="3">
    <source>
        <dbReference type="ARBA" id="ARBA00022490"/>
    </source>
</evidence>
<dbReference type="InterPro" id="IPR002545">
    <property type="entry name" value="CheW-lke_dom"/>
</dbReference>
<dbReference type="Proteomes" id="UP000199256">
    <property type="component" value="Unassembled WGS sequence"/>
</dbReference>
<gene>
    <name evidence="6" type="ORF">SAMN05444515_10612</name>
</gene>
<feature type="region of interest" description="Disordered" evidence="4">
    <location>
        <begin position="1"/>
        <end position="23"/>
    </location>
</feature>
<dbReference type="EMBL" id="FOAA01000006">
    <property type="protein sequence ID" value="SEK86493.1"/>
    <property type="molecule type" value="Genomic_DNA"/>
</dbReference>
<evidence type="ECO:0000313" key="7">
    <source>
        <dbReference type="Proteomes" id="UP000199256"/>
    </source>
</evidence>
<accession>A0A1H7KHX5</accession>
<feature type="domain" description="CheW-like" evidence="5">
    <location>
        <begin position="199"/>
        <end position="344"/>
    </location>
</feature>
<dbReference type="Gene3D" id="2.40.50.180">
    <property type="entry name" value="CheA-289, Domain 4"/>
    <property type="match status" value="3"/>
</dbReference>
<reference evidence="7" key="1">
    <citation type="submission" date="2016-10" db="EMBL/GenBank/DDBJ databases">
        <authorList>
            <person name="Varghese N."/>
            <person name="Submissions S."/>
        </authorList>
    </citation>
    <scope>NUCLEOTIDE SEQUENCE [LARGE SCALE GENOMIC DNA]</scope>
    <source>
        <strain evidence="7">DSM 241</strain>
    </source>
</reference>
<comment type="subcellular location">
    <subcellularLocation>
        <location evidence="1">Cytoplasm</location>
    </subcellularLocation>
</comment>
<evidence type="ECO:0000259" key="5">
    <source>
        <dbReference type="PROSITE" id="PS50851"/>
    </source>
</evidence>
<feature type="domain" description="CheW-like" evidence="5">
    <location>
        <begin position="372"/>
        <end position="514"/>
    </location>
</feature>
<dbReference type="GO" id="GO:0006935">
    <property type="term" value="P:chemotaxis"/>
    <property type="evidence" value="ECO:0007669"/>
    <property type="project" value="InterPro"/>
</dbReference>
<name>A0A1H7KHX5_9GAMM</name>
<evidence type="ECO:0000256" key="2">
    <source>
        <dbReference type="ARBA" id="ARBA00021483"/>
    </source>
</evidence>
<dbReference type="OrthoDB" id="9790406at2"/>
<organism evidence="6 7">
    <name type="scientific">Ectothiorhodospira marina</name>
    <dbReference type="NCBI Taxonomy" id="1396821"/>
    <lineage>
        <taxon>Bacteria</taxon>
        <taxon>Pseudomonadati</taxon>
        <taxon>Pseudomonadota</taxon>
        <taxon>Gammaproteobacteria</taxon>
        <taxon>Chromatiales</taxon>
        <taxon>Ectothiorhodospiraceae</taxon>
        <taxon>Ectothiorhodospira</taxon>
    </lineage>
</organism>
<feature type="region of interest" description="Disordered" evidence="4">
    <location>
        <begin position="353"/>
        <end position="372"/>
    </location>
</feature>
<evidence type="ECO:0000256" key="1">
    <source>
        <dbReference type="ARBA" id="ARBA00004496"/>
    </source>
</evidence>
<protein>
    <recommendedName>
        <fullName evidence="2">Chemotaxis protein CheW</fullName>
    </recommendedName>
</protein>
<dbReference type="Gene3D" id="2.30.30.40">
    <property type="entry name" value="SH3 Domains"/>
    <property type="match status" value="3"/>
</dbReference>